<proteinExistence type="predicted"/>
<evidence type="ECO:0000313" key="1">
    <source>
        <dbReference type="EMBL" id="OWP83012.1"/>
    </source>
</evidence>
<protein>
    <submittedName>
        <fullName evidence="1">Uncharacterized protein</fullName>
    </submittedName>
</protein>
<organism evidence="1 2">
    <name type="scientific">Flavobacterium davisii</name>
    <dbReference type="NCBI Taxonomy" id="2906077"/>
    <lineage>
        <taxon>Bacteria</taxon>
        <taxon>Pseudomonadati</taxon>
        <taxon>Bacteroidota</taxon>
        <taxon>Flavobacteriia</taxon>
        <taxon>Flavobacteriales</taxon>
        <taxon>Flavobacteriaceae</taxon>
        <taxon>Flavobacterium</taxon>
    </lineage>
</organism>
<accession>A0A246GFU9</accession>
<name>A0A246GFU9_9FLAO</name>
<comment type="caution">
    <text evidence="1">The sequence shown here is derived from an EMBL/GenBank/DDBJ whole genome shotgun (WGS) entry which is preliminary data.</text>
</comment>
<dbReference type="AlphaFoldDB" id="A0A246GFU9"/>
<dbReference type="Proteomes" id="UP000197768">
    <property type="component" value="Unassembled WGS sequence"/>
</dbReference>
<dbReference type="EMBL" id="MTCZ01000187">
    <property type="protein sequence ID" value="OWP83012.1"/>
    <property type="molecule type" value="Genomic_DNA"/>
</dbReference>
<gene>
    <name evidence="1" type="ORF">BWK59_12795</name>
</gene>
<dbReference type="RefSeq" id="WP_088394495.1">
    <property type="nucleotide sequence ID" value="NZ_MTCZ01000187.1"/>
</dbReference>
<reference evidence="1 2" key="1">
    <citation type="journal article" date="2017" name="Infect. Genet. Evol.">
        <title>Comparative genome analysis of fish pathogen Flavobacterium columnare reveals extensive sequence diversity within the species.</title>
        <authorList>
            <person name="Kayansamruaj P."/>
            <person name="Dong H.T."/>
            <person name="Hirono I."/>
            <person name="Kondo H."/>
            <person name="Senapin S."/>
            <person name="Rodkhum C."/>
        </authorList>
    </citation>
    <scope>NUCLEOTIDE SEQUENCE [LARGE SCALE GENOMIC DNA]</scope>
    <source>
        <strain evidence="1 2">1215</strain>
    </source>
</reference>
<evidence type="ECO:0000313" key="2">
    <source>
        <dbReference type="Proteomes" id="UP000197768"/>
    </source>
</evidence>
<sequence length="193" mass="22589">MKTKINYFLTIVISLTTHLIYSQQKLKIENEIKSYTNSGYILFLKKECDLNMDKKTDYIVILKPNKNKIKKGENIINVCVFINNPDGFILNECGGIIYPPNTNSLAEGFQNLVVKNNYFTFEQQSASGQDFFENEDTTFKYDTTKKKIYLHKFSISRLHTNSKKDFTKIYSKKNFGDIEFFNFEMSELKDILN</sequence>